<dbReference type="EMBL" id="JADNRY010000147">
    <property type="protein sequence ID" value="KAF9063433.1"/>
    <property type="molecule type" value="Genomic_DNA"/>
</dbReference>
<dbReference type="AlphaFoldDB" id="A0A9P5PHF2"/>
<evidence type="ECO:0000313" key="3">
    <source>
        <dbReference type="Proteomes" id="UP000772434"/>
    </source>
</evidence>
<reference evidence="2" key="1">
    <citation type="submission" date="2020-11" db="EMBL/GenBank/DDBJ databases">
        <authorList>
            <consortium name="DOE Joint Genome Institute"/>
            <person name="Ahrendt S."/>
            <person name="Riley R."/>
            <person name="Andreopoulos W."/>
            <person name="Labutti K."/>
            <person name="Pangilinan J."/>
            <person name="Ruiz-Duenas F.J."/>
            <person name="Barrasa J.M."/>
            <person name="Sanchez-Garcia M."/>
            <person name="Camarero S."/>
            <person name="Miyauchi S."/>
            <person name="Serrano A."/>
            <person name="Linde D."/>
            <person name="Babiker R."/>
            <person name="Drula E."/>
            <person name="Ayuso-Fernandez I."/>
            <person name="Pacheco R."/>
            <person name="Padilla G."/>
            <person name="Ferreira P."/>
            <person name="Barriuso J."/>
            <person name="Kellner H."/>
            <person name="Castanera R."/>
            <person name="Alfaro M."/>
            <person name="Ramirez L."/>
            <person name="Pisabarro A.G."/>
            <person name="Kuo A."/>
            <person name="Tritt A."/>
            <person name="Lipzen A."/>
            <person name="He G."/>
            <person name="Yan M."/>
            <person name="Ng V."/>
            <person name="Cullen D."/>
            <person name="Martin F."/>
            <person name="Rosso M.-N."/>
            <person name="Henrissat B."/>
            <person name="Hibbett D."/>
            <person name="Martinez A.T."/>
            <person name="Grigoriev I.V."/>
        </authorList>
    </citation>
    <scope>NUCLEOTIDE SEQUENCE</scope>
    <source>
        <strain evidence="2">AH 40177</strain>
    </source>
</reference>
<sequence length="224" mass="26012">MQKLSHRVNVIPVIGRSDSLTVSELKGFKKRIMEDIQHYDIPVYNFPYDVEEDDEETIQENQELRSLLPFAVMGSEEEIEVDGELVRARVYPWGVAIVDEPDHSDFSRLRSAVLGTHLHDLKSLTEDVLYETYRTEKLSRNTPYSEARESTMLPEDLANQSVRLKEEQLRKEEEKVGLREIELRVQREIHEKRQQLLAKEESLRNLESRLTAQGSDSVIGSPTY</sequence>
<accession>A0A9P5PHF2</accession>
<gene>
    <name evidence="2" type="ORF">BDP27DRAFT_1299723</name>
</gene>
<dbReference type="GO" id="GO:0005525">
    <property type="term" value="F:GTP binding"/>
    <property type="evidence" value="ECO:0007669"/>
    <property type="project" value="InterPro"/>
</dbReference>
<dbReference type="PANTHER" id="PTHR18884">
    <property type="entry name" value="SEPTIN"/>
    <property type="match status" value="1"/>
</dbReference>
<protein>
    <submittedName>
        <fullName evidence="2">Septin like protein spn3</fullName>
    </submittedName>
</protein>
<dbReference type="Pfam" id="PF00735">
    <property type="entry name" value="Septin"/>
    <property type="match status" value="1"/>
</dbReference>
<evidence type="ECO:0000313" key="2">
    <source>
        <dbReference type="EMBL" id="KAF9063433.1"/>
    </source>
</evidence>
<feature type="domain" description="Septin-type G" evidence="1">
    <location>
        <begin position="1"/>
        <end position="140"/>
    </location>
</feature>
<dbReference type="Gene3D" id="3.40.50.300">
    <property type="entry name" value="P-loop containing nucleotide triphosphate hydrolases"/>
    <property type="match status" value="1"/>
</dbReference>
<organism evidence="2 3">
    <name type="scientific">Rhodocollybia butyracea</name>
    <dbReference type="NCBI Taxonomy" id="206335"/>
    <lineage>
        <taxon>Eukaryota</taxon>
        <taxon>Fungi</taxon>
        <taxon>Dikarya</taxon>
        <taxon>Basidiomycota</taxon>
        <taxon>Agaricomycotina</taxon>
        <taxon>Agaricomycetes</taxon>
        <taxon>Agaricomycetidae</taxon>
        <taxon>Agaricales</taxon>
        <taxon>Marasmiineae</taxon>
        <taxon>Omphalotaceae</taxon>
        <taxon>Rhodocollybia</taxon>
    </lineage>
</organism>
<comment type="caution">
    <text evidence="2">The sequence shown here is derived from an EMBL/GenBank/DDBJ whole genome shotgun (WGS) entry which is preliminary data.</text>
</comment>
<evidence type="ECO:0000259" key="1">
    <source>
        <dbReference type="PROSITE" id="PS51719"/>
    </source>
</evidence>
<dbReference type="Proteomes" id="UP000772434">
    <property type="component" value="Unassembled WGS sequence"/>
</dbReference>
<dbReference type="InterPro" id="IPR027417">
    <property type="entry name" value="P-loop_NTPase"/>
</dbReference>
<proteinExistence type="predicted"/>
<dbReference type="OrthoDB" id="416553at2759"/>
<dbReference type="PROSITE" id="PS51719">
    <property type="entry name" value="G_SEPTIN"/>
    <property type="match status" value="1"/>
</dbReference>
<dbReference type="InterPro" id="IPR030379">
    <property type="entry name" value="G_SEPTIN_dom"/>
</dbReference>
<keyword evidence="3" id="KW-1185">Reference proteome</keyword>
<name>A0A9P5PHF2_9AGAR</name>